<dbReference type="STRING" id="767434.Fraau_1853"/>
<dbReference type="SUPFAM" id="SSF47413">
    <property type="entry name" value="lambda repressor-like DNA-binding domains"/>
    <property type="match status" value="1"/>
</dbReference>
<dbReference type="InterPro" id="IPR028082">
    <property type="entry name" value="Peripla_BP_I"/>
</dbReference>
<organism evidence="5 6">
    <name type="scientific">Frateuria aurantia (strain ATCC 33424 / DSM 6220 / KCTC 2777 / LMG 1558 / NBRC 3245 / NCIMB 13370)</name>
    <name type="common">Acetobacter aurantius</name>
    <dbReference type="NCBI Taxonomy" id="767434"/>
    <lineage>
        <taxon>Bacteria</taxon>
        <taxon>Pseudomonadati</taxon>
        <taxon>Pseudomonadota</taxon>
        <taxon>Gammaproteobacteria</taxon>
        <taxon>Lysobacterales</taxon>
        <taxon>Rhodanobacteraceae</taxon>
        <taxon>Frateuria</taxon>
    </lineage>
</organism>
<dbReference type="EMBL" id="CP003350">
    <property type="protein sequence ID" value="AFC86256.1"/>
    <property type="molecule type" value="Genomic_DNA"/>
</dbReference>
<keyword evidence="1" id="KW-0805">Transcription regulation</keyword>
<proteinExistence type="predicted"/>
<gene>
    <name evidence="5" type="ordered locus">Fraau_1853</name>
</gene>
<dbReference type="SUPFAM" id="SSF53822">
    <property type="entry name" value="Periplasmic binding protein-like I"/>
    <property type="match status" value="1"/>
</dbReference>
<keyword evidence="6" id="KW-1185">Reference proteome</keyword>
<reference evidence="5" key="1">
    <citation type="submission" date="2012-02" db="EMBL/GenBank/DDBJ databases">
        <title>The complete genome of Frateuria aurantia DSM 6220.</title>
        <authorList>
            <consortium name="US DOE Joint Genome Institute (JGI-PGF)"/>
            <person name="Lucas S."/>
            <person name="Copeland A."/>
            <person name="Lapidus A."/>
            <person name="Glavina del Rio T."/>
            <person name="Dalin E."/>
            <person name="Tice H."/>
            <person name="Bruce D."/>
            <person name="Goodwin L."/>
            <person name="Pitluck S."/>
            <person name="Peters L."/>
            <person name="Ovchinnikova G."/>
            <person name="Teshima H."/>
            <person name="Kyrpides N."/>
            <person name="Mavromatis K."/>
            <person name="Ivanova N."/>
            <person name="Brettin T."/>
            <person name="Detter J.C."/>
            <person name="Han C."/>
            <person name="Larimer F."/>
            <person name="Land M."/>
            <person name="Hauser L."/>
            <person name="Markowitz V."/>
            <person name="Cheng J.-F."/>
            <person name="Hugenholtz P."/>
            <person name="Woyke T."/>
            <person name="Wu D."/>
            <person name="Brambilla E."/>
            <person name="Klenk H.-P."/>
            <person name="Eisen J.A."/>
        </authorList>
    </citation>
    <scope>NUCLEOTIDE SEQUENCE</scope>
    <source>
        <strain evidence="5">DSM 6220</strain>
    </source>
</reference>
<name>H8L044_FRAAD</name>
<evidence type="ECO:0000313" key="5">
    <source>
        <dbReference type="EMBL" id="AFC86256.1"/>
    </source>
</evidence>
<dbReference type="InterPro" id="IPR000843">
    <property type="entry name" value="HTH_LacI"/>
</dbReference>
<dbReference type="Proteomes" id="UP000005234">
    <property type="component" value="Chromosome"/>
</dbReference>
<protein>
    <submittedName>
        <fullName evidence="5">Transcriptional regulator</fullName>
    </submittedName>
</protein>
<dbReference type="SMART" id="SM00354">
    <property type="entry name" value="HTH_LACI"/>
    <property type="match status" value="1"/>
</dbReference>
<dbReference type="GO" id="GO:0000976">
    <property type="term" value="F:transcription cis-regulatory region binding"/>
    <property type="evidence" value="ECO:0007669"/>
    <property type="project" value="TreeGrafter"/>
</dbReference>
<feature type="domain" description="HTH lacI-type" evidence="4">
    <location>
        <begin position="6"/>
        <end position="60"/>
    </location>
</feature>
<evidence type="ECO:0000313" key="6">
    <source>
        <dbReference type="Proteomes" id="UP000005234"/>
    </source>
</evidence>
<dbReference type="Pfam" id="PF13377">
    <property type="entry name" value="Peripla_BP_3"/>
    <property type="match status" value="1"/>
</dbReference>
<sequence>MIRAFATLEDVARAVNMSRAQVSRALRGDPGVREQTRELIKAMADQLNYRPNLAARSLAESRSATIGLIIGELSNPFHVQQAQAVDDELRQQGYEPAVSLRAVNEASSAAEAERLLRLRARGVILLATPRSSEAIISLARSLPAVYIGSTSASHRQLATIATDDADGVRQIMQHLFQLGHRRIAHIAGGQEASAADRTACYRAMMEEAGLVPRVVHGAHDAISGWKGAETLFSEGPPPTAIFASNDVMAFGALDRLKSLGLSVPEDVSLVGFDDIPDAASELFSLSTVRQDIRAQAELAVNMIKSLTDGPSLSAPRQTTPLRLIVRRSVAPPRERLD</sequence>
<dbReference type="Gene3D" id="1.10.260.40">
    <property type="entry name" value="lambda repressor-like DNA-binding domains"/>
    <property type="match status" value="1"/>
</dbReference>
<evidence type="ECO:0000256" key="1">
    <source>
        <dbReference type="ARBA" id="ARBA00023015"/>
    </source>
</evidence>
<dbReference type="KEGG" id="fau:Fraau_1853"/>
<dbReference type="InterPro" id="IPR010982">
    <property type="entry name" value="Lambda_DNA-bd_dom_sf"/>
</dbReference>
<dbReference type="PANTHER" id="PTHR30146:SF109">
    <property type="entry name" value="HTH-TYPE TRANSCRIPTIONAL REGULATOR GALS"/>
    <property type="match status" value="1"/>
</dbReference>
<dbReference type="PROSITE" id="PS50932">
    <property type="entry name" value="HTH_LACI_2"/>
    <property type="match status" value="1"/>
</dbReference>
<dbReference type="HOGENOM" id="CLU_037628_6_1_6"/>
<dbReference type="GO" id="GO:0003700">
    <property type="term" value="F:DNA-binding transcription factor activity"/>
    <property type="evidence" value="ECO:0007669"/>
    <property type="project" value="TreeGrafter"/>
</dbReference>
<keyword evidence="2" id="KW-0238">DNA-binding</keyword>
<dbReference type="InterPro" id="IPR046335">
    <property type="entry name" value="LacI/GalR-like_sensor"/>
</dbReference>
<dbReference type="Pfam" id="PF00356">
    <property type="entry name" value="LacI"/>
    <property type="match status" value="1"/>
</dbReference>
<dbReference type="AlphaFoldDB" id="H8L044"/>
<evidence type="ECO:0000259" key="4">
    <source>
        <dbReference type="PROSITE" id="PS50932"/>
    </source>
</evidence>
<accession>H8L044</accession>
<dbReference type="CDD" id="cd06267">
    <property type="entry name" value="PBP1_LacI_sugar_binding-like"/>
    <property type="match status" value="1"/>
</dbReference>
<evidence type="ECO:0000256" key="2">
    <source>
        <dbReference type="ARBA" id="ARBA00023125"/>
    </source>
</evidence>
<keyword evidence="3" id="KW-0804">Transcription</keyword>
<dbReference type="Gene3D" id="3.40.50.2300">
    <property type="match status" value="2"/>
</dbReference>
<evidence type="ECO:0000256" key="3">
    <source>
        <dbReference type="ARBA" id="ARBA00023163"/>
    </source>
</evidence>
<dbReference type="CDD" id="cd01392">
    <property type="entry name" value="HTH_LacI"/>
    <property type="match status" value="1"/>
</dbReference>
<dbReference type="eggNOG" id="COG1609">
    <property type="taxonomic scope" value="Bacteria"/>
</dbReference>
<dbReference type="PANTHER" id="PTHR30146">
    <property type="entry name" value="LACI-RELATED TRANSCRIPTIONAL REPRESSOR"/>
    <property type="match status" value="1"/>
</dbReference>